<keyword evidence="9 11" id="KW-0012">Acyltransferase</keyword>
<dbReference type="InterPro" id="IPR036625">
    <property type="entry name" value="E3-bd_dom_sf"/>
</dbReference>
<dbReference type="Pfam" id="PF02817">
    <property type="entry name" value="E3_binding"/>
    <property type="match status" value="1"/>
</dbReference>
<comment type="function">
    <text evidence="1 11">E2 component of the 2-oxoglutarate dehydrogenase (OGDH) complex which catalyzes the second step in the conversion of 2-oxoglutarate to succinyl-CoA and CO(2).</text>
</comment>
<evidence type="ECO:0000256" key="1">
    <source>
        <dbReference type="ARBA" id="ARBA00004052"/>
    </source>
</evidence>
<feature type="region of interest" description="Disordered" evidence="12">
    <location>
        <begin position="80"/>
        <end position="175"/>
    </location>
</feature>
<dbReference type="InterPro" id="IPR050537">
    <property type="entry name" value="2-oxoacid_dehydrogenase"/>
</dbReference>
<feature type="compositionally biased region" description="Basic and acidic residues" evidence="12">
    <location>
        <begin position="91"/>
        <end position="106"/>
    </location>
</feature>
<feature type="domain" description="Lipoyl-binding" evidence="13">
    <location>
        <begin position="2"/>
        <end position="76"/>
    </location>
</feature>
<comment type="similarity">
    <text evidence="3 11">Belongs to the 2-oxoacid dehydrogenase family.</text>
</comment>
<evidence type="ECO:0000256" key="5">
    <source>
        <dbReference type="ARBA" id="ARBA00019511"/>
    </source>
</evidence>
<evidence type="ECO:0000313" key="15">
    <source>
        <dbReference type="EMBL" id="MDG4716031.1"/>
    </source>
</evidence>
<evidence type="ECO:0000256" key="2">
    <source>
        <dbReference type="ARBA" id="ARBA00005145"/>
    </source>
</evidence>
<evidence type="ECO:0000259" key="14">
    <source>
        <dbReference type="PROSITE" id="PS51826"/>
    </source>
</evidence>
<dbReference type="NCBIfam" id="TIGR01347">
    <property type="entry name" value="sucB"/>
    <property type="match status" value="1"/>
</dbReference>
<dbReference type="InterPro" id="IPR001078">
    <property type="entry name" value="2-oxoacid_DH_actylTfrase"/>
</dbReference>
<feature type="compositionally biased region" description="Basic and acidic residues" evidence="12">
    <location>
        <begin position="141"/>
        <end position="152"/>
    </location>
</feature>
<evidence type="ECO:0000256" key="7">
    <source>
        <dbReference type="ARBA" id="ARBA00022679"/>
    </source>
</evidence>
<dbReference type="Pfam" id="PF00364">
    <property type="entry name" value="Biotin_lipoyl"/>
    <property type="match status" value="1"/>
</dbReference>
<dbReference type="Gene3D" id="2.40.50.100">
    <property type="match status" value="1"/>
</dbReference>
<dbReference type="PROSITE" id="PS51826">
    <property type="entry name" value="PSBD"/>
    <property type="match status" value="1"/>
</dbReference>
<dbReference type="InterPro" id="IPR004167">
    <property type="entry name" value="PSBD"/>
</dbReference>
<evidence type="ECO:0000256" key="6">
    <source>
        <dbReference type="ARBA" id="ARBA00022532"/>
    </source>
</evidence>
<evidence type="ECO:0000256" key="12">
    <source>
        <dbReference type="SAM" id="MobiDB-lite"/>
    </source>
</evidence>
<evidence type="ECO:0000256" key="4">
    <source>
        <dbReference type="ARBA" id="ARBA00012945"/>
    </source>
</evidence>
<dbReference type="Proteomes" id="UP001529085">
    <property type="component" value="Unassembled WGS sequence"/>
</dbReference>
<dbReference type="PROSITE" id="PS50968">
    <property type="entry name" value="BIOTINYL_LIPOYL"/>
    <property type="match status" value="1"/>
</dbReference>
<dbReference type="Gene3D" id="3.30.559.10">
    <property type="entry name" value="Chloramphenicol acetyltransferase-like domain"/>
    <property type="match status" value="1"/>
</dbReference>
<dbReference type="Gene3D" id="4.10.320.10">
    <property type="entry name" value="E3-binding domain"/>
    <property type="match status" value="1"/>
</dbReference>
<evidence type="ECO:0000256" key="8">
    <source>
        <dbReference type="ARBA" id="ARBA00022823"/>
    </source>
</evidence>
<dbReference type="CDD" id="cd06849">
    <property type="entry name" value="lipoyl_domain"/>
    <property type="match status" value="1"/>
</dbReference>
<feature type="domain" description="Peripheral subunit-binding (PSBD)" evidence="14">
    <location>
        <begin position="119"/>
        <end position="156"/>
    </location>
</feature>
<dbReference type="SUPFAM" id="SSF52777">
    <property type="entry name" value="CoA-dependent acyltransferases"/>
    <property type="match status" value="1"/>
</dbReference>
<proteinExistence type="inferred from homology"/>
<keyword evidence="8 11" id="KW-0450">Lipoyl</keyword>
<evidence type="ECO:0000256" key="3">
    <source>
        <dbReference type="ARBA" id="ARBA00007317"/>
    </source>
</evidence>
<evidence type="ECO:0000313" key="16">
    <source>
        <dbReference type="Proteomes" id="UP001529085"/>
    </source>
</evidence>
<dbReference type="PANTHER" id="PTHR43416">
    <property type="entry name" value="DIHYDROLIPOYLLYSINE-RESIDUE SUCCINYLTRANSFERASE COMPONENT OF 2-OXOGLUTARATE DEHYDROGENASE COMPLEX, MITOCHONDRIAL-RELATED"/>
    <property type="match status" value="1"/>
</dbReference>
<protein>
    <recommendedName>
        <fullName evidence="5 11">Dihydrolipoyllysine-residue succinyltransferase component of 2-oxoglutarate dehydrogenase complex</fullName>
        <ecNumber evidence="4 11">2.3.1.61</ecNumber>
    </recommendedName>
    <alternativeName>
        <fullName evidence="11">2-oxoglutarate dehydrogenase complex component E2</fullName>
    </alternativeName>
</protein>
<accession>A0ABT6G1V6</accession>
<dbReference type="PANTHER" id="PTHR43416:SF5">
    <property type="entry name" value="DIHYDROLIPOYLLYSINE-RESIDUE SUCCINYLTRANSFERASE COMPONENT OF 2-OXOGLUTARATE DEHYDROGENASE COMPLEX, MITOCHONDRIAL"/>
    <property type="match status" value="1"/>
</dbReference>
<comment type="pathway">
    <text evidence="2 11">Amino-acid degradation; L-lysine degradation via saccharopine pathway; glutaryl-CoA from L-lysine: step 6/6.</text>
</comment>
<evidence type="ECO:0000256" key="11">
    <source>
        <dbReference type="RuleBase" id="RU361138"/>
    </source>
</evidence>
<dbReference type="InterPro" id="IPR006255">
    <property type="entry name" value="SucB"/>
</dbReference>
<keyword evidence="16" id="KW-1185">Reference proteome</keyword>
<dbReference type="InterPro" id="IPR000089">
    <property type="entry name" value="Biotin_lipoyl"/>
</dbReference>
<comment type="caution">
    <text evidence="15">The sequence shown here is derived from an EMBL/GenBank/DDBJ whole genome shotgun (WGS) entry which is preliminary data.</text>
</comment>
<evidence type="ECO:0000259" key="13">
    <source>
        <dbReference type="PROSITE" id="PS50968"/>
    </source>
</evidence>
<evidence type="ECO:0000256" key="9">
    <source>
        <dbReference type="ARBA" id="ARBA00023315"/>
    </source>
</evidence>
<organism evidence="15 16">
    <name type="scientific">Winogradskyella marincola</name>
    <dbReference type="NCBI Taxonomy" id="3037795"/>
    <lineage>
        <taxon>Bacteria</taxon>
        <taxon>Pseudomonadati</taxon>
        <taxon>Bacteroidota</taxon>
        <taxon>Flavobacteriia</taxon>
        <taxon>Flavobacteriales</taxon>
        <taxon>Flavobacteriaceae</taxon>
        <taxon>Winogradskyella</taxon>
    </lineage>
</organism>
<dbReference type="RefSeq" id="WP_278005480.1">
    <property type="nucleotide sequence ID" value="NZ_JARSBN010000004.1"/>
</dbReference>
<dbReference type="NCBIfam" id="NF004309">
    <property type="entry name" value="PRK05704.1"/>
    <property type="match status" value="1"/>
</dbReference>
<gene>
    <name evidence="15" type="primary">odhB</name>
    <name evidence="15" type="ORF">P7122_09120</name>
</gene>
<evidence type="ECO:0000256" key="10">
    <source>
        <dbReference type="ARBA" id="ARBA00052761"/>
    </source>
</evidence>
<keyword evidence="7 11" id="KW-0808">Transferase</keyword>
<dbReference type="InterPro" id="IPR023213">
    <property type="entry name" value="CAT-like_dom_sf"/>
</dbReference>
<dbReference type="SUPFAM" id="SSF51230">
    <property type="entry name" value="Single hybrid motif"/>
    <property type="match status" value="1"/>
</dbReference>
<dbReference type="SUPFAM" id="SSF47005">
    <property type="entry name" value="Peripheral subunit-binding domain of 2-oxo acid dehydrogenase complex"/>
    <property type="match status" value="1"/>
</dbReference>
<sequence length="406" mass="43854">MILEMKVPSPGESITEVEIAEWLVEDGDYVEKDQAIAEVDSDKATLELPAEASGTITLKAEEGDAVAVGQVVCLIDTSAAKPEGSESVTSSKEEKKEEAPKKEEAKPAATESKTYATGTPSPAAKKIIDERGLDANAIKGTGKDGRITKDDAVNAVPSMGTPTGGNRGTSRSKMSMLRRKVAERLVEAKNTTAMLTTFNEVNMTPIFELRKQYKEEFKAKHGVGLGFMSFFTLAVVRALKLYPAVNSMIDGKEMISYDFVDVSIAVSGPKGLMVPVIRNAENLTFRGVEAEVKRLALRARDGQITVDEMTGGTFTISNGGVFGSMLSTPIINPPQSGILGMHNIIERPIAVDGKVEIHPMMYVALSYDHRIIDGRESVGFLVAVKEALENPEELLMDNNPKKALEM</sequence>
<dbReference type="EMBL" id="JARSBN010000004">
    <property type="protein sequence ID" value="MDG4716031.1"/>
    <property type="molecule type" value="Genomic_DNA"/>
</dbReference>
<keyword evidence="6 11" id="KW-0816">Tricarboxylic acid cycle</keyword>
<dbReference type="InterPro" id="IPR011053">
    <property type="entry name" value="Single_hybrid_motif"/>
</dbReference>
<name>A0ABT6G1V6_9FLAO</name>
<comment type="cofactor">
    <cofactor evidence="11">
        <name>(R)-lipoate</name>
        <dbReference type="ChEBI" id="CHEBI:83088"/>
    </cofactor>
    <text evidence="11">Binds 1 lipoyl cofactor covalently.</text>
</comment>
<dbReference type="GO" id="GO:0004149">
    <property type="term" value="F:dihydrolipoyllysine-residue succinyltransferase activity"/>
    <property type="evidence" value="ECO:0007669"/>
    <property type="project" value="UniProtKB-EC"/>
</dbReference>
<comment type="catalytic activity">
    <reaction evidence="10 11">
        <text>N(6)-[(R)-dihydrolipoyl]-L-lysyl-[protein] + succinyl-CoA = N(6)-[(R)-S(8)-succinyldihydrolipoyl]-L-lysyl-[protein] + CoA</text>
        <dbReference type="Rhea" id="RHEA:15213"/>
        <dbReference type="Rhea" id="RHEA-COMP:10475"/>
        <dbReference type="Rhea" id="RHEA-COMP:20092"/>
        <dbReference type="ChEBI" id="CHEBI:57287"/>
        <dbReference type="ChEBI" id="CHEBI:57292"/>
        <dbReference type="ChEBI" id="CHEBI:83100"/>
        <dbReference type="ChEBI" id="CHEBI:83120"/>
        <dbReference type="EC" id="2.3.1.61"/>
    </reaction>
</comment>
<reference evidence="15 16" key="1">
    <citation type="submission" date="2023-03" db="EMBL/GenBank/DDBJ databases">
        <title>Strain YYF002 represents a novel species in the genus Winogradskyella isolated from seawater.</title>
        <authorList>
            <person name="Fu Z.-Y."/>
        </authorList>
    </citation>
    <scope>NUCLEOTIDE SEQUENCE [LARGE SCALE GENOMIC DNA]</scope>
    <source>
        <strain evidence="15 16">YYF002</strain>
    </source>
</reference>
<dbReference type="Pfam" id="PF00198">
    <property type="entry name" value="2-oxoacid_dh"/>
    <property type="match status" value="1"/>
</dbReference>
<dbReference type="EC" id="2.3.1.61" evidence="4 11"/>